<accession>A0A9P7VET9</accession>
<organism evidence="4 5">
    <name type="scientific">Scheffersomyces spartinae</name>
    <dbReference type="NCBI Taxonomy" id="45513"/>
    <lineage>
        <taxon>Eukaryota</taxon>
        <taxon>Fungi</taxon>
        <taxon>Dikarya</taxon>
        <taxon>Ascomycota</taxon>
        <taxon>Saccharomycotina</taxon>
        <taxon>Pichiomycetes</taxon>
        <taxon>Debaryomycetaceae</taxon>
        <taxon>Scheffersomyces</taxon>
    </lineage>
</organism>
<evidence type="ECO:0000259" key="2">
    <source>
        <dbReference type="Pfam" id="PF08620"/>
    </source>
</evidence>
<dbReference type="RefSeq" id="XP_043051678.1">
    <property type="nucleotide sequence ID" value="XM_043191001.1"/>
</dbReference>
<dbReference type="GeneID" id="66113519"/>
<dbReference type="OrthoDB" id="348201at2759"/>
<reference evidence="4" key="1">
    <citation type="submission" date="2021-03" db="EMBL/GenBank/DDBJ databases">
        <authorList>
            <person name="Palmer J.M."/>
        </authorList>
    </citation>
    <scope>NUCLEOTIDE SEQUENCE</scope>
    <source>
        <strain evidence="4">ARV_011</strain>
    </source>
</reference>
<dbReference type="InterPro" id="IPR013929">
    <property type="entry name" value="RPAP1_C"/>
</dbReference>
<dbReference type="GO" id="GO:0006366">
    <property type="term" value="P:transcription by RNA polymerase II"/>
    <property type="evidence" value="ECO:0007669"/>
    <property type="project" value="InterPro"/>
</dbReference>
<dbReference type="Pfam" id="PF08620">
    <property type="entry name" value="RPAP1_C"/>
    <property type="match status" value="1"/>
</dbReference>
<dbReference type="Proteomes" id="UP000790833">
    <property type="component" value="Unassembled WGS sequence"/>
</dbReference>
<dbReference type="EMBL" id="JAHMUF010000001">
    <property type="protein sequence ID" value="KAG7196133.1"/>
    <property type="molecule type" value="Genomic_DNA"/>
</dbReference>
<feature type="domain" description="RPAP1 N-terminal" evidence="3">
    <location>
        <begin position="67"/>
        <end position="111"/>
    </location>
</feature>
<evidence type="ECO:0000259" key="3">
    <source>
        <dbReference type="Pfam" id="PF08621"/>
    </source>
</evidence>
<dbReference type="Pfam" id="PF08621">
    <property type="entry name" value="RPAP1_N"/>
    <property type="match status" value="1"/>
</dbReference>
<protein>
    <recommendedName>
        <fullName evidence="6">RNA polymerase II-associated protein RBA50</fullName>
    </recommendedName>
</protein>
<comment type="caution">
    <text evidence="4">The sequence shown here is derived from an EMBL/GenBank/DDBJ whole genome shotgun (WGS) entry which is preliminary data.</text>
</comment>
<dbReference type="InterPro" id="IPR013930">
    <property type="entry name" value="RPAP1_N"/>
</dbReference>
<sequence>MQIHIYTMDLIGDIVEHEAIEPTVPVMPEPSGFPARRNIFNKKKSPSRFRAQASKKVTPNEPVSEAERIHEENMKKLSLMTLEEIAREREELLQNLDPKLVQSLLMRTEKRIHRETDEHDQDIEHQHKHAEGYNEWIGNTRTEDGWKDLTQLDKNDVNKALGIEDEPKVKSNKIVKFAESEDVIDELRDDPNTQIISQTEWQDVDDINELIPEAADVGEDGEIAHKDYQLVHDEEDLKDEVTVHFPKPKSLDDMDEDDPGFFDKLHTKYFPDLPKETEKLSWMTQQTPTQTSTTYESILDMRYDFKGNLVELVDESTPLEQKEIPTHLGLHHHGENPQQAGYTLSELAHLGRSLFPGQRCISFLILGRILHKLGKHKYNIVPVTDDDENNENDEYNANVSEMNSKFEKLMWDLIQQLRIIDTLEEAADESKTKNLSVRNYAVEALWLWRSGGGQSKSKPELNEDDEIMQEIIS</sequence>
<evidence type="ECO:0008006" key="6">
    <source>
        <dbReference type="Google" id="ProtNLM"/>
    </source>
</evidence>
<dbReference type="PANTHER" id="PTHR21483:SF18">
    <property type="entry name" value="RNA POLYMERASE II-ASSOCIATED PROTEIN 1"/>
    <property type="match status" value="1"/>
</dbReference>
<name>A0A9P7VET9_9ASCO</name>
<evidence type="ECO:0000256" key="1">
    <source>
        <dbReference type="ARBA" id="ARBA00009953"/>
    </source>
</evidence>
<gene>
    <name evidence="4" type="ORF">KQ657_000145</name>
</gene>
<comment type="similarity">
    <text evidence="1">Belongs to the RPAP1 family.</text>
</comment>
<proteinExistence type="inferred from homology"/>
<evidence type="ECO:0000313" key="4">
    <source>
        <dbReference type="EMBL" id="KAG7196133.1"/>
    </source>
</evidence>
<dbReference type="AlphaFoldDB" id="A0A9P7VET9"/>
<evidence type="ECO:0000313" key="5">
    <source>
        <dbReference type="Proteomes" id="UP000790833"/>
    </source>
</evidence>
<dbReference type="InterPro" id="IPR039913">
    <property type="entry name" value="RPAP1/Rba50"/>
</dbReference>
<feature type="domain" description="RPAP1 C-terminal" evidence="2">
    <location>
        <begin position="300"/>
        <end position="373"/>
    </location>
</feature>
<keyword evidence="5" id="KW-1185">Reference proteome</keyword>
<dbReference type="PANTHER" id="PTHR21483">
    <property type="entry name" value="RNA POLYMERASE II-ASSOCIATED PROTEIN 1"/>
    <property type="match status" value="1"/>
</dbReference>